<dbReference type="FunFam" id="1.10.10.10:FF:000001">
    <property type="entry name" value="LysR family transcriptional regulator"/>
    <property type="match status" value="1"/>
</dbReference>
<dbReference type="Proteomes" id="UP000823935">
    <property type="component" value="Unassembled WGS sequence"/>
</dbReference>
<comment type="caution">
    <text evidence="6">The sequence shown here is derived from an EMBL/GenBank/DDBJ whole genome shotgun (WGS) entry which is preliminary data.</text>
</comment>
<dbReference type="PANTHER" id="PTHR30126">
    <property type="entry name" value="HTH-TYPE TRANSCRIPTIONAL REGULATOR"/>
    <property type="match status" value="1"/>
</dbReference>
<evidence type="ECO:0000313" key="7">
    <source>
        <dbReference type="Proteomes" id="UP000823935"/>
    </source>
</evidence>
<name>A0A9D1EQE5_9FIRM</name>
<sequence length="300" mass="33588">MKQPLSSYRIFYTVACEGNISRAAQLLYISQPAISKAIRRLEEALDTQLFLRSSRGVRLTDAGQVLFAHVRQAFEALNAGEEEIKKIHRLGLGHLRIGVSTTLCKYLLLPYLKAFIRAFPHIRISIFCQSTGHTIQLLNEKKIDIGLIGAAAPSGPCHFEPLESIQDIFTASPEYLENLSVRQGTAAKNPFETATLMLLDHENLTRQYIDTYLRENHILPENLLEVTTMDLLIDFAKIGLGIACVIRSFVREELASGELVEIPIPFEIPSRQVGFLYSSAAAENPALDQFLSFCSQRRVP</sequence>
<reference evidence="6" key="2">
    <citation type="journal article" date="2021" name="PeerJ">
        <title>Extensive microbial diversity within the chicken gut microbiome revealed by metagenomics and culture.</title>
        <authorList>
            <person name="Gilroy R."/>
            <person name="Ravi A."/>
            <person name="Getino M."/>
            <person name="Pursley I."/>
            <person name="Horton D.L."/>
            <person name="Alikhan N.F."/>
            <person name="Baker D."/>
            <person name="Gharbi K."/>
            <person name="Hall N."/>
            <person name="Watson M."/>
            <person name="Adriaenssens E.M."/>
            <person name="Foster-Nyarko E."/>
            <person name="Jarju S."/>
            <person name="Secka A."/>
            <person name="Antonio M."/>
            <person name="Oren A."/>
            <person name="Chaudhuri R.R."/>
            <person name="La Ragione R."/>
            <person name="Hildebrand F."/>
            <person name="Pallen M.J."/>
        </authorList>
    </citation>
    <scope>NUCLEOTIDE SEQUENCE</scope>
    <source>
        <strain evidence="6">CHK190-19873</strain>
    </source>
</reference>
<dbReference type="Pfam" id="PF00126">
    <property type="entry name" value="HTH_1"/>
    <property type="match status" value="1"/>
</dbReference>
<reference evidence="6" key="1">
    <citation type="submission" date="2020-10" db="EMBL/GenBank/DDBJ databases">
        <authorList>
            <person name="Gilroy R."/>
        </authorList>
    </citation>
    <scope>NUCLEOTIDE SEQUENCE</scope>
    <source>
        <strain evidence="6">CHK190-19873</strain>
    </source>
</reference>
<dbReference type="Gene3D" id="1.10.10.10">
    <property type="entry name" value="Winged helix-like DNA-binding domain superfamily/Winged helix DNA-binding domain"/>
    <property type="match status" value="1"/>
</dbReference>
<dbReference type="AlphaFoldDB" id="A0A9D1EQE5"/>
<keyword evidence="3" id="KW-0238">DNA-binding</keyword>
<dbReference type="Pfam" id="PF03466">
    <property type="entry name" value="LysR_substrate"/>
    <property type="match status" value="1"/>
</dbReference>
<organism evidence="6 7">
    <name type="scientific">Candidatus Limivivens intestinipullorum</name>
    <dbReference type="NCBI Taxonomy" id="2840858"/>
    <lineage>
        <taxon>Bacteria</taxon>
        <taxon>Bacillati</taxon>
        <taxon>Bacillota</taxon>
        <taxon>Clostridia</taxon>
        <taxon>Lachnospirales</taxon>
        <taxon>Lachnospiraceae</taxon>
        <taxon>Lachnospiraceae incertae sedis</taxon>
        <taxon>Candidatus Limivivens</taxon>
    </lineage>
</organism>
<dbReference type="CDD" id="cd05466">
    <property type="entry name" value="PBP2_LTTR_substrate"/>
    <property type="match status" value="1"/>
</dbReference>
<feature type="domain" description="HTH lysR-type" evidence="5">
    <location>
        <begin position="9"/>
        <end position="60"/>
    </location>
</feature>
<dbReference type="InterPro" id="IPR000847">
    <property type="entry name" value="LysR_HTH_N"/>
</dbReference>
<evidence type="ECO:0000259" key="5">
    <source>
        <dbReference type="PROSITE" id="PS50931"/>
    </source>
</evidence>
<dbReference type="InterPro" id="IPR036390">
    <property type="entry name" value="WH_DNA-bd_sf"/>
</dbReference>
<dbReference type="SUPFAM" id="SSF46785">
    <property type="entry name" value="Winged helix' DNA-binding domain"/>
    <property type="match status" value="1"/>
</dbReference>
<dbReference type="GO" id="GO:0000976">
    <property type="term" value="F:transcription cis-regulatory region binding"/>
    <property type="evidence" value="ECO:0007669"/>
    <property type="project" value="TreeGrafter"/>
</dbReference>
<dbReference type="SUPFAM" id="SSF53850">
    <property type="entry name" value="Periplasmic binding protein-like II"/>
    <property type="match status" value="1"/>
</dbReference>
<protein>
    <submittedName>
        <fullName evidence="6">LysR family transcriptional regulator</fullName>
    </submittedName>
</protein>
<evidence type="ECO:0000256" key="2">
    <source>
        <dbReference type="ARBA" id="ARBA00023015"/>
    </source>
</evidence>
<keyword evidence="4" id="KW-0804">Transcription</keyword>
<proteinExistence type="inferred from homology"/>
<dbReference type="GO" id="GO:0003700">
    <property type="term" value="F:DNA-binding transcription factor activity"/>
    <property type="evidence" value="ECO:0007669"/>
    <property type="project" value="InterPro"/>
</dbReference>
<evidence type="ECO:0000313" key="6">
    <source>
        <dbReference type="EMBL" id="HIS30342.1"/>
    </source>
</evidence>
<evidence type="ECO:0000256" key="4">
    <source>
        <dbReference type="ARBA" id="ARBA00023163"/>
    </source>
</evidence>
<evidence type="ECO:0000256" key="3">
    <source>
        <dbReference type="ARBA" id="ARBA00023125"/>
    </source>
</evidence>
<dbReference type="PROSITE" id="PS50931">
    <property type="entry name" value="HTH_LYSR"/>
    <property type="match status" value="1"/>
</dbReference>
<dbReference type="InterPro" id="IPR036388">
    <property type="entry name" value="WH-like_DNA-bd_sf"/>
</dbReference>
<dbReference type="InterPro" id="IPR005119">
    <property type="entry name" value="LysR_subst-bd"/>
</dbReference>
<accession>A0A9D1EQE5</accession>
<dbReference type="PANTHER" id="PTHR30126:SF64">
    <property type="entry name" value="HTH-TYPE TRANSCRIPTIONAL REGULATOR CITR"/>
    <property type="match status" value="1"/>
</dbReference>
<dbReference type="Gene3D" id="3.40.190.290">
    <property type="match status" value="1"/>
</dbReference>
<evidence type="ECO:0000256" key="1">
    <source>
        <dbReference type="ARBA" id="ARBA00009437"/>
    </source>
</evidence>
<gene>
    <name evidence="6" type="ORF">IAB44_02165</name>
</gene>
<dbReference type="EMBL" id="DVIQ01000012">
    <property type="protein sequence ID" value="HIS30342.1"/>
    <property type="molecule type" value="Genomic_DNA"/>
</dbReference>
<dbReference type="PRINTS" id="PR00039">
    <property type="entry name" value="HTHLYSR"/>
</dbReference>
<keyword evidence="2" id="KW-0805">Transcription regulation</keyword>
<comment type="similarity">
    <text evidence="1">Belongs to the LysR transcriptional regulatory family.</text>
</comment>